<dbReference type="InterPro" id="IPR006626">
    <property type="entry name" value="PbH1"/>
</dbReference>
<evidence type="ECO:0000313" key="2">
    <source>
        <dbReference type="EMBL" id="RDJ24599.1"/>
    </source>
</evidence>
<dbReference type="SUPFAM" id="SSF51126">
    <property type="entry name" value="Pectin lyase-like"/>
    <property type="match status" value="1"/>
</dbReference>
<dbReference type="EMBL" id="QQTP01000006">
    <property type="protein sequence ID" value="RDJ24599.1"/>
    <property type="molecule type" value="Genomic_DNA"/>
</dbReference>
<reference evidence="3" key="1">
    <citation type="submission" date="2018-07" db="EMBL/GenBank/DDBJ databases">
        <authorList>
            <person name="Safronova V.I."/>
            <person name="Chirak E.R."/>
            <person name="Sazanova A.L."/>
        </authorList>
    </citation>
    <scope>NUCLEOTIDE SEQUENCE [LARGE SCALE GENOMIC DNA]</scope>
    <source>
        <strain evidence="3">RCAM04685</strain>
    </source>
</reference>
<accession>A0A370L5T6</accession>
<dbReference type="SUPFAM" id="SSF51120">
    <property type="entry name" value="beta-Roll"/>
    <property type="match status" value="1"/>
</dbReference>
<dbReference type="Pfam" id="PF13229">
    <property type="entry name" value="Beta_helix"/>
    <property type="match status" value="1"/>
</dbReference>
<dbReference type="Proteomes" id="UP000255207">
    <property type="component" value="Unassembled WGS sequence"/>
</dbReference>
<proteinExistence type="predicted"/>
<organism evidence="2 3">
    <name type="scientific">Bosea caraganae</name>
    <dbReference type="NCBI Taxonomy" id="2763117"/>
    <lineage>
        <taxon>Bacteria</taxon>
        <taxon>Pseudomonadati</taxon>
        <taxon>Pseudomonadota</taxon>
        <taxon>Alphaproteobacteria</taxon>
        <taxon>Hyphomicrobiales</taxon>
        <taxon>Boseaceae</taxon>
        <taxon>Bosea</taxon>
    </lineage>
</organism>
<dbReference type="InterPro" id="IPR011050">
    <property type="entry name" value="Pectin_lyase_fold/virulence"/>
</dbReference>
<evidence type="ECO:0000259" key="1">
    <source>
        <dbReference type="Pfam" id="PF13229"/>
    </source>
</evidence>
<dbReference type="InterPro" id="IPR039448">
    <property type="entry name" value="Beta_helix"/>
</dbReference>
<dbReference type="GO" id="GO:0005509">
    <property type="term" value="F:calcium ion binding"/>
    <property type="evidence" value="ECO:0007669"/>
    <property type="project" value="InterPro"/>
</dbReference>
<dbReference type="OrthoDB" id="419320at2"/>
<dbReference type="InterPro" id="IPR001343">
    <property type="entry name" value="Hemolysn_Ca-bd"/>
</dbReference>
<feature type="domain" description="Right handed beta helix" evidence="1">
    <location>
        <begin position="120"/>
        <end position="221"/>
    </location>
</feature>
<name>A0A370L5T6_9HYPH</name>
<sequence length="541" mass="55936">MDSTPGNVIWVSTSGRAGALGTAADPYNSLQAAINHAAPGSTIMVKAGVYTENVSVRVGGTEAAPLRIVSVDGPGAAEIRPASQTKDTIEISRVDHVVLDGLKVVGPTSSSGNAMHVHAHISGSEFDPATNIVVQNSVITAGAGDGIKLSKVEHITLLNNTITGSTGTEEGIDAVGVHHLVISGNTVTNSGGVAINVKGGSYDVLIENNHVDGAASHGIGIGGYTEEAYFWPGFIGAESYEVKDIRVVGNEVENTLKQGIRVIGGQDVEIADNWIHDVAHQYAVGVSPAGGVIHNPPWPSDDVTITGNLFDKTTWLRVDVPTTHTSVSDNAVGNLPPVDWHDTGAQPTTAIYDDTYYVGNASDQVLDGNGYGHDTVLTSTSYTLAAGQEIEALKTISATSTGAIKLVGNEFGQAITGNAGANVINGREGNDILTGGAGADTFVFDTVLKPNNIDRIVDFSVADDTLRLENSVFLTVGKAGALAGEAFWTGAAAHDSSDRIVYDSATGKLFYDADGTGAQQAIQFAELATGLHLTTADVAII</sequence>
<dbReference type="SMART" id="SM00710">
    <property type="entry name" value="PbH1"/>
    <property type="match status" value="8"/>
</dbReference>
<dbReference type="InterPro" id="IPR011049">
    <property type="entry name" value="Serralysin-like_metalloprot_C"/>
</dbReference>
<keyword evidence="3" id="KW-1185">Reference proteome</keyword>
<evidence type="ECO:0000313" key="3">
    <source>
        <dbReference type="Proteomes" id="UP000255207"/>
    </source>
</evidence>
<dbReference type="Gene3D" id="2.150.10.10">
    <property type="entry name" value="Serralysin-like metalloprotease, C-terminal"/>
    <property type="match status" value="1"/>
</dbReference>
<gene>
    <name evidence="2" type="ORF">DWE98_13015</name>
</gene>
<dbReference type="InterPro" id="IPR012334">
    <property type="entry name" value="Pectin_lyas_fold"/>
</dbReference>
<comment type="caution">
    <text evidence="2">The sequence shown here is derived from an EMBL/GenBank/DDBJ whole genome shotgun (WGS) entry which is preliminary data.</text>
</comment>
<dbReference type="RefSeq" id="WP_114829696.1">
    <property type="nucleotide sequence ID" value="NZ_QQTO01000033.1"/>
</dbReference>
<dbReference type="Gene3D" id="2.160.20.10">
    <property type="entry name" value="Single-stranded right-handed beta-helix, Pectin lyase-like"/>
    <property type="match status" value="1"/>
</dbReference>
<dbReference type="AlphaFoldDB" id="A0A370L5T6"/>
<protein>
    <recommendedName>
        <fullName evidence="1">Right handed beta helix domain-containing protein</fullName>
    </recommendedName>
</protein>
<dbReference type="Pfam" id="PF00353">
    <property type="entry name" value="HemolysinCabind"/>
    <property type="match status" value="1"/>
</dbReference>